<protein>
    <submittedName>
        <fullName evidence="1">Uncharacterized protein</fullName>
    </submittedName>
</protein>
<evidence type="ECO:0000313" key="1">
    <source>
        <dbReference type="EMBL" id="KAJ8680641.1"/>
    </source>
</evidence>
<sequence length="425" mass="49480">MSRIEQAFVLSVTICLALPELGSEALKGFDDKKSAKNEIIFMRPYSDQDEIATLPVTEGIENTTVWIVHCYNTIIAPKTRCTLQVQDYDSDRTSEMQKCNFLVTNSFKGSISILPWIRAFRMRKDKFLLAEIEHIFNKTMGVNRTNDEDLRIDTFVRFNVIDMESCVARKIETRIVGSTYNTTQLDYSGFLKHLDIRISKNTFDVFYPDFENFKYVQERFTIDGWRVKGPVSAKDFELDEQAVKVNMYYNHSITNIRSWERFNVGDVCGNNIPCHLLLETEESDAMTTSRKTHTSCKKFNAKTWHCQSESLLNSGAISEWNMVFDYEPKHIMIYNVWIDRVVVMTSKKVLDYLIINLTILGLDGMLYEPVEFAKIGRSVSIMHGHFFINRDFDICFSLLFVTQNYEQYHNFVSKCYSKENLTMKS</sequence>
<evidence type="ECO:0000313" key="2">
    <source>
        <dbReference type="Proteomes" id="UP001239111"/>
    </source>
</evidence>
<proteinExistence type="predicted"/>
<gene>
    <name evidence="1" type="ORF">QAD02_016428</name>
</gene>
<name>A0ACC2PCA6_9HYME</name>
<reference evidence="1" key="1">
    <citation type="submission" date="2023-04" db="EMBL/GenBank/DDBJ databases">
        <title>A chromosome-level genome assembly of the parasitoid wasp Eretmocerus hayati.</title>
        <authorList>
            <person name="Zhong Y."/>
            <person name="Liu S."/>
            <person name="Liu Y."/>
        </authorList>
    </citation>
    <scope>NUCLEOTIDE SEQUENCE</scope>
    <source>
        <strain evidence="1">ZJU_SS_LIU_2023</strain>
    </source>
</reference>
<keyword evidence="2" id="KW-1185">Reference proteome</keyword>
<comment type="caution">
    <text evidence="1">The sequence shown here is derived from an EMBL/GenBank/DDBJ whole genome shotgun (WGS) entry which is preliminary data.</text>
</comment>
<accession>A0ACC2PCA6</accession>
<organism evidence="1 2">
    <name type="scientific">Eretmocerus hayati</name>
    <dbReference type="NCBI Taxonomy" id="131215"/>
    <lineage>
        <taxon>Eukaryota</taxon>
        <taxon>Metazoa</taxon>
        <taxon>Ecdysozoa</taxon>
        <taxon>Arthropoda</taxon>
        <taxon>Hexapoda</taxon>
        <taxon>Insecta</taxon>
        <taxon>Pterygota</taxon>
        <taxon>Neoptera</taxon>
        <taxon>Endopterygota</taxon>
        <taxon>Hymenoptera</taxon>
        <taxon>Apocrita</taxon>
        <taxon>Proctotrupomorpha</taxon>
        <taxon>Chalcidoidea</taxon>
        <taxon>Aphelinidae</taxon>
        <taxon>Aphelininae</taxon>
        <taxon>Eretmocerus</taxon>
    </lineage>
</organism>
<dbReference type="EMBL" id="CM056742">
    <property type="protein sequence ID" value="KAJ8680641.1"/>
    <property type="molecule type" value="Genomic_DNA"/>
</dbReference>
<dbReference type="Proteomes" id="UP001239111">
    <property type="component" value="Chromosome 2"/>
</dbReference>